<evidence type="ECO:0000313" key="11">
    <source>
        <dbReference type="Proteomes" id="UP000009047"/>
    </source>
</evidence>
<sequence>MREAPTTGLGWRPCENADDGWRESLRFALFAVSRHPRSFLVITALVLVSTALILPAPLISKAVVNLVVNGGDPGRIVTLSGLALAAVAFERFVSYWHGVVIFHRFRCLVRDLRRQLLDHLLRVPLPILQRLEPANLSARIANDSQSVLQAFYDDLISVSESCITSLACMTAMLLIEPRLGLLTLAAAPVYFFLLQRFGGRIRALTDVYYDHGAANNALYYHLLAAPVIAKMHSHRYVVEGYARSCQRVIAAGDAMMGARAMSYAVVLLIGNALPVLILLFSALLILQGSFDLGSFVAFTAFMAYLFPALRRVVEYLVRAQGGAVALRRVNELLRLPVEGPPAPVDERIAAGSTLALREVAFAYDENGDGGRGAIGGVNMLIRRGEPVGVMGRSGAGKTTLLKIIAGLYEPTAGQITIDGRPVAADARRQLSAYVEQEPIIFADSPIENARLGRDDISPEQARQALAEVGLADLLSPGAAIEQDGANLSLGQKKRIALARGLLKGAAVIVIDEPTAGLDADNAARAMALIGRLCADRFVVIVSHTMDVMDHCRRLYLVEDGRVREVSPPPRAAIIAEDAPCA</sequence>
<dbReference type="AlphaFoldDB" id="E1QJX5"/>
<dbReference type="InterPro" id="IPR027417">
    <property type="entry name" value="P-loop_NTPase"/>
</dbReference>
<evidence type="ECO:0000256" key="5">
    <source>
        <dbReference type="ARBA" id="ARBA00022989"/>
    </source>
</evidence>
<comment type="subcellular location">
    <subcellularLocation>
        <location evidence="1">Cell membrane</location>
        <topology evidence="1">Multi-pass membrane protein</topology>
    </subcellularLocation>
</comment>
<dbReference type="SUPFAM" id="SSF52540">
    <property type="entry name" value="P-loop containing nucleoside triphosphate hydrolases"/>
    <property type="match status" value="1"/>
</dbReference>
<dbReference type="PROSITE" id="PS50929">
    <property type="entry name" value="ABC_TM1F"/>
    <property type="match status" value="1"/>
</dbReference>
<dbReference type="GO" id="GO:0005886">
    <property type="term" value="C:plasma membrane"/>
    <property type="evidence" value="ECO:0007669"/>
    <property type="project" value="UniProtKB-SubCell"/>
</dbReference>
<dbReference type="InterPro" id="IPR039421">
    <property type="entry name" value="Type_1_exporter"/>
</dbReference>
<keyword evidence="4" id="KW-0067">ATP-binding</keyword>
<dbReference type="InterPro" id="IPR011527">
    <property type="entry name" value="ABC1_TM_dom"/>
</dbReference>
<dbReference type="PROSITE" id="PS00211">
    <property type="entry name" value="ABC_TRANSPORTER_1"/>
    <property type="match status" value="1"/>
</dbReference>
<feature type="transmembrane region" description="Helical" evidence="7">
    <location>
        <begin position="79"/>
        <end position="105"/>
    </location>
</feature>
<dbReference type="Gene3D" id="3.40.50.300">
    <property type="entry name" value="P-loop containing nucleotide triphosphate hydrolases"/>
    <property type="match status" value="1"/>
</dbReference>
<feature type="domain" description="ABC transporter" evidence="8">
    <location>
        <begin position="354"/>
        <end position="578"/>
    </location>
</feature>
<dbReference type="GO" id="GO:0016887">
    <property type="term" value="F:ATP hydrolysis activity"/>
    <property type="evidence" value="ECO:0007669"/>
    <property type="project" value="InterPro"/>
</dbReference>
<dbReference type="PROSITE" id="PS50893">
    <property type="entry name" value="ABC_TRANSPORTER_2"/>
    <property type="match status" value="1"/>
</dbReference>
<dbReference type="GO" id="GO:0005524">
    <property type="term" value="F:ATP binding"/>
    <property type="evidence" value="ECO:0007669"/>
    <property type="project" value="UniProtKB-KW"/>
</dbReference>
<dbReference type="PANTHER" id="PTHR43394">
    <property type="entry name" value="ATP-DEPENDENT PERMEASE MDL1, MITOCHONDRIAL"/>
    <property type="match status" value="1"/>
</dbReference>
<keyword evidence="3" id="KW-0547">Nucleotide-binding</keyword>
<dbReference type="PANTHER" id="PTHR43394:SF1">
    <property type="entry name" value="ATP-BINDING CASSETTE SUB-FAMILY B MEMBER 10, MITOCHONDRIAL"/>
    <property type="match status" value="1"/>
</dbReference>
<dbReference type="InterPro" id="IPR017871">
    <property type="entry name" value="ABC_transporter-like_CS"/>
</dbReference>
<reference evidence="10 11" key="1">
    <citation type="journal article" date="2010" name="Stand. Genomic Sci.">
        <title>Complete genome sequence of Desulfarculus baarsii type strain (2st14).</title>
        <authorList>
            <person name="Sun H."/>
            <person name="Spring S."/>
            <person name="Lapidus A."/>
            <person name="Davenport K."/>
            <person name="Del Rio T.G."/>
            <person name="Tice H."/>
            <person name="Nolan M."/>
            <person name="Copeland A."/>
            <person name="Cheng J.F."/>
            <person name="Lucas S."/>
            <person name="Tapia R."/>
            <person name="Goodwin L."/>
            <person name="Pitluck S."/>
            <person name="Ivanova N."/>
            <person name="Pagani I."/>
            <person name="Mavromatis K."/>
            <person name="Ovchinnikova G."/>
            <person name="Pati A."/>
            <person name="Chen A."/>
            <person name="Palaniappan K."/>
            <person name="Hauser L."/>
            <person name="Chang Y.J."/>
            <person name="Jeffries C.D."/>
            <person name="Detter J.C."/>
            <person name="Han C."/>
            <person name="Rohde M."/>
            <person name="Brambilla E."/>
            <person name="Goker M."/>
            <person name="Woyke T."/>
            <person name="Bristow J."/>
            <person name="Eisen J.A."/>
            <person name="Markowitz V."/>
            <person name="Hugenholtz P."/>
            <person name="Kyrpides N.C."/>
            <person name="Klenk H.P."/>
            <person name="Land M."/>
        </authorList>
    </citation>
    <scope>NUCLEOTIDE SEQUENCE [LARGE SCALE GENOMIC DNA]</scope>
    <source>
        <strain evidence="11">ATCC 33931 / DSM 2075 / LMG 7858 / VKM B-1802 / 2st14</strain>
    </source>
</reference>
<evidence type="ECO:0000313" key="10">
    <source>
        <dbReference type="EMBL" id="ADK85868.1"/>
    </source>
</evidence>
<feature type="transmembrane region" description="Helical" evidence="7">
    <location>
        <begin position="263"/>
        <end position="286"/>
    </location>
</feature>
<name>E1QJX5_DESB2</name>
<keyword evidence="5 7" id="KW-1133">Transmembrane helix</keyword>
<dbReference type="InterPro" id="IPR003593">
    <property type="entry name" value="AAA+_ATPase"/>
</dbReference>
<feature type="transmembrane region" description="Helical" evidence="7">
    <location>
        <begin position="292"/>
        <end position="309"/>
    </location>
</feature>
<evidence type="ECO:0000256" key="1">
    <source>
        <dbReference type="ARBA" id="ARBA00004651"/>
    </source>
</evidence>
<dbReference type="KEGG" id="dbr:Deba_2508"/>
<dbReference type="InterPro" id="IPR036640">
    <property type="entry name" value="ABC1_TM_sf"/>
</dbReference>
<dbReference type="HOGENOM" id="CLU_000604_84_3_7"/>
<dbReference type="RefSeq" id="WP_013259307.1">
    <property type="nucleotide sequence ID" value="NC_014365.1"/>
</dbReference>
<feature type="transmembrane region" description="Helical" evidence="7">
    <location>
        <begin position="179"/>
        <end position="198"/>
    </location>
</feature>
<evidence type="ECO:0000256" key="3">
    <source>
        <dbReference type="ARBA" id="ARBA00022741"/>
    </source>
</evidence>
<evidence type="ECO:0000259" key="8">
    <source>
        <dbReference type="PROSITE" id="PS50893"/>
    </source>
</evidence>
<keyword evidence="11" id="KW-1185">Reference proteome</keyword>
<feature type="transmembrane region" description="Helical" evidence="7">
    <location>
        <begin position="39"/>
        <end position="59"/>
    </location>
</feature>
<dbReference type="Proteomes" id="UP000009047">
    <property type="component" value="Chromosome"/>
</dbReference>
<dbReference type="EMBL" id="CP002085">
    <property type="protein sequence ID" value="ADK85868.1"/>
    <property type="molecule type" value="Genomic_DNA"/>
</dbReference>
<dbReference type="OrthoDB" id="5480201at2"/>
<dbReference type="SUPFAM" id="SSF90123">
    <property type="entry name" value="ABC transporter transmembrane region"/>
    <property type="match status" value="1"/>
</dbReference>
<proteinExistence type="predicted"/>
<dbReference type="STRING" id="644282.Deba_2508"/>
<evidence type="ECO:0000256" key="2">
    <source>
        <dbReference type="ARBA" id="ARBA00022692"/>
    </source>
</evidence>
<dbReference type="Pfam" id="PF00664">
    <property type="entry name" value="ABC_membrane"/>
    <property type="match status" value="1"/>
</dbReference>
<protein>
    <submittedName>
        <fullName evidence="10">ABC transporter related protein</fullName>
    </submittedName>
</protein>
<evidence type="ECO:0000259" key="9">
    <source>
        <dbReference type="PROSITE" id="PS50929"/>
    </source>
</evidence>
<dbReference type="Pfam" id="PF00005">
    <property type="entry name" value="ABC_tran"/>
    <property type="match status" value="1"/>
</dbReference>
<evidence type="ECO:0000256" key="7">
    <source>
        <dbReference type="SAM" id="Phobius"/>
    </source>
</evidence>
<dbReference type="eggNOG" id="COG1132">
    <property type="taxonomic scope" value="Bacteria"/>
</dbReference>
<dbReference type="Gene3D" id="1.20.1560.10">
    <property type="entry name" value="ABC transporter type 1, transmembrane domain"/>
    <property type="match status" value="1"/>
</dbReference>
<evidence type="ECO:0000256" key="6">
    <source>
        <dbReference type="ARBA" id="ARBA00023136"/>
    </source>
</evidence>
<dbReference type="CDD" id="cd07346">
    <property type="entry name" value="ABC_6TM_exporters"/>
    <property type="match status" value="1"/>
</dbReference>
<gene>
    <name evidence="10" type="ordered locus">Deba_2508</name>
</gene>
<dbReference type="CDD" id="cd03228">
    <property type="entry name" value="ABCC_MRP_Like"/>
    <property type="match status" value="1"/>
</dbReference>
<organism evidence="10 11">
    <name type="scientific">Desulfarculus baarsii (strain ATCC 33931 / DSM 2075 / LMG 7858 / VKM B-1802 / 2st14)</name>
    <dbReference type="NCBI Taxonomy" id="644282"/>
    <lineage>
        <taxon>Bacteria</taxon>
        <taxon>Pseudomonadati</taxon>
        <taxon>Thermodesulfobacteriota</taxon>
        <taxon>Desulfarculia</taxon>
        <taxon>Desulfarculales</taxon>
        <taxon>Desulfarculaceae</taxon>
        <taxon>Desulfarculus</taxon>
    </lineage>
</organism>
<dbReference type="SMART" id="SM00382">
    <property type="entry name" value="AAA"/>
    <property type="match status" value="1"/>
</dbReference>
<evidence type="ECO:0000256" key="4">
    <source>
        <dbReference type="ARBA" id="ARBA00022840"/>
    </source>
</evidence>
<dbReference type="GO" id="GO:0015421">
    <property type="term" value="F:ABC-type oligopeptide transporter activity"/>
    <property type="evidence" value="ECO:0007669"/>
    <property type="project" value="TreeGrafter"/>
</dbReference>
<keyword evidence="6 7" id="KW-0472">Membrane</keyword>
<keyword evidence="2 7" id="KW-0812">Transmembrane</keyword>
<feature type="domain" description="ABC transmembrane type-1" evidence="9">
    <location>
        <begin position="40"/>
        <end position="321"/>
    </location>
</feature>
<accession>E1QJX5</accession>
<dbReference type="InterPro" id="IPR003439">
    <property type="entry name" value="ABC_transporter-like_ATP-bd"/>
</dbReference>